<dbReference type="InterPro" id="IPR029058">
    <property type="entry name" value="AB_hydrolase_fold"/>
</dbReference>
<name>A0A4R2L6G8_9GAMM</name>
<comment type="subcellular location">
    <subcellularLocation>
        <location evidence="1">Cytoplasm</location>
    </subcellularLocation>
</comment>
<dbReference type="AlphaFoldDB" id="A0A4R2L6G8"/>
<evidence type="ECO:0000256" key="1">
    <source>
        <dbReference type="ARBA" id="ARBA00004496"/>
    </source>
</evidence>
<evidence type="ECO:0000256" key="4">
    <source>
        <dbReference type="ARBA" id="ARBA00023315"/>
    </source>
</evidence>
<sequence length="601" mass="66952">MAEAQAPEIKMPDPVEVSKAVTKIAEQSQRLVADFLQRQSAGGALALVENPSLGSAFLEMTRRLLANPGKLVEAQIDLWKVYVNLWTQGTSAVFFGQNANSAALSTRSDKRFKHDDWEQNALFDYIKQAYLLSAQWVQSTVAGIEGMDEKTKKKIEFYTRQFVDALSPTNFPITNPEVLRATIETGGENLLKGLSNLLDDLERGKGSLNIRMTDLEAFQPGVNIAATPGKVVFQNELMQLLQYAPSTETVFQKPLLIVPPWINKFYILDLREKNSFIKWWVDQGFTVFVISWVNPDVTLAEKNFENYLTEGTLAALDAIAKATGEQEVNAVGYCLGGTLLASTVGYLAARKDTRIASATYFTTMLDFDQPGELEVFIDEEQISMLEKRMERQGFLDGSEMAGTFSMLRANDLIWSFFINNYLLGKDPFPFDLLYWNSDSTRMPAKMHSFYLRNMYQKNLLREPGGITLADTPIDLRKAQTPAYFISAIEDHIAPWKSTYAGTRLFGGPVKFVLGGSGHIAGVINPPVGGKYCYWENAELPAGPDAWYAGARQSGGSWWPNWLEWVRAYAGEQVPARVVGAGELAPIEDAPGSYVKRKLIVA</sequence>
<keyword evidence="4" id="KW-0012">Acyltransferase</keyword>
<dbReference type="Pfam" id="PF07167">
    <property type="entry name" value="PhaC_N"/>
    <property type="match status" value="1"/>
</dbReference>
<evidence type="ECO:0000256" key="2">
    <source>
        <dbReference type="ARBA" id="ARBA00022490"/>
    </source>
</evidence>
<dbReference type="RefSeq" id="WP_132540439.1">
    <property type="nucleotide sequence ID" value="NZ_SLWY01000006.1"/>
</dbReference>
<dbReference type="GO" id="GO:0005737">
    <property type="term" value="C:cytoplasm"/>
    <property type="evidence" value="ECO:0007669"/>
    <property type="project" value="UniProtKB-SubCell"/>
</dbReference>
<dbReference type="InterPro" id="IPR010963">
    <property type="entry name" value="PHA_synth_I"/>
</dbReference>
<evidence type="ECO:0000256" key="3">
    <source>
        <dbReference type="ARBA" id="ARBA00022679"/>
    </source>
</evidence>
<protein>
    <submittedName>
        <fullName evidence="7">Polyhydroxyalkanoate synthase</fullName>
    </submittedName>
</protein>
<dbReference type="EMBL" id="SLWY01000006">
    <property type="protein sequence ID" value="TCO82089.1"/>
    <property type="molecule type" value="Genomic_DNA"/>
</dbReference>
<dbReference type="PANTHER" id="PTHR36837">
    <property type="entry name" value="POLY(3-HYDROXYALKANOATE) POLYMERASE SUBUNIT PHAC"/>
    <property type="match status" value="1"/>
</dbReference>
<evidence type="ECO:0000259" key="6">
    <source>
        <dbReference type="Pfam" id="PF07167"/>
    </source>
</evidence>
<keyword evidence="3" id="KW-0808">Transferase</keyword>
<dbReference type="GO" id="GO:0042619">
    <property type="term" value="P:poly-hydroxybutyrate biosynthetic process"/>
    <property type="evidence" value="ECO:0007669"/>
    <property type="project" value="InterPro"/>
</dbReference>
<dbReference type="Proteomes" id="UP000295765">
    <property type="component" value="Unassembled WGS sequence"/>
</dbReference>
<keyword evidence="8" id="KW-1185">Reference proteome</keyword>
<evidence type="ECO:0000313" key="7">
    <source>
        <dbReference type="EMBL" id="TCO82089.1"/>
    </source>
</evidence>
<dbReference type="Gene3D" id="3.40.50.1820">
    <property type="entry name" value="alpha/beta hydrolase"/>
    <property type="match status" value="1"/>
</dbReference>
<reference evidence="7 8" key="1">
    <citation type="submission" date="2019-03" db="EMBL/GenBank/DDBJ databases">
        <title>Genomic Encyclopedia of Type Strains, Phase IV (KMG-IV): sequencing the most valuable type-strain genomes for metagenomic binning, comparative biology and taxonomic classification.</title>
        <authorList>
            <person name="Goeker M."/>
        </authorList>
    </citation>
    <scope>NUCLEOTIDE SEQUENCE [LARGE SCALE GENOMIC DNA]</scope>
    <source>
        <strain evidence="7 8">DSM 25287</strain>
    </source>
</reference>
<feature type="domain" description="Poly-beta-hydroxybutyrate polymerase N-terminal" evidence="6">
    <location>
        <begin position="109"/>
        <end position="279"/>
    </location>
</feature>
<gene>
    <name evidence="7" type="ORF">EV699_106186</name>
</gene>
<dbReference type="InterPro" id="IPR010941">
    <property type="entry name" value="PhaC_N"/>
</dbReference>
<dbReference type="GO" id="GO:0016746">
    <property type="term" value="F:acyltransferase activity"/>
    <property type="evidence" value="ECO:0007669"/>
    <property type="project" value="UniProtKB-KW"/>
</dbReference>
<dbReference type="PANTHER" id="PTHR36837:SF5">
    <property type="entry name" value="POLY-3-HYDROXYBUTYRATE SYNTHASE"/>
    <property type="match status" value="1"/>
</dbReference>
<keyword evidence="2" id="KW-0963">Cytoplasm</keyword>
<dbReference type="InterPro" id="IPR000073">
    <property type="entry name" value="AB_hydrolase_1"/>
</dbReference>
<proteinExistence type="predicted"/>
<accession>A0A4R2L6G8</accession>
<feature type="domain" description="AB hydrolase-1" evidence="5">
    <location>
        <begin position="282"/>
        <end position="521"/>
    </location>
</feature>
<dbReference type="SUPFAM" id="SSF53474">
    <property type="entry name" value="alpha/beta-Hydrolases"/>
    <property type="match status" value="1"/>
</dbReference>
<dbReference type="InterPro" id="IPR051321">
    <property type="entry name" value="PHA/PHB_synthase"/>
</dbReference>
<evidence type="ECO:0000313" key="8">
    <source>
        <dbReference type="Proteomes" id="UP000295765"/>
    </source>
</evidence>
<evidence type="ECO:0000259" key="5">
    <source>
        <dbReference type="Pfam" id="PF00561"/>
    </source>
</evidence>
<dbReference type="NCBIfam" id="TIGR01838">
    <property type="entry name" value="PHA_synth_I"/>
    <property type="match status" value="1"/>
</dbReference>
<comment type="caution">
    <text evidence="7">The sequence shown here is derived from an EMBL/GenBank/DDBJ whole genome shotgun (WGS) entry which is preliminary data.</text>
</comment>
<organism evidence="7 8">
    <name type="scientific">Plasticicumulans lactativorans</name>
    <dbReference type="NCBI Taxonomy" id="1133106"/>
    <lineage>
        <taxon>Bacteria</taxon>
        <taxon>Pseudomonadati</taxon>
        <taxon>Pseudomonadota</taxon>
        <taxon>Gammaproteobacteria</taxon>
        <taxon>Candidatus Competibacteraceae</taxon>
        <taxon>Plasticicumulans</taxon>
    </lineage>
</organism>
<dbReference type="OrthoDB" id="7208816at2"/>
<dbReference type="Pfam" id="PF00561">
    <property type="entry name" value="Abhydrolase_1"/>
    <property type="match status" value="1"/>
</dbReference>